<evidence type="ECO:0000256" key="5">
    <source>
        <dbReference type="SAM" id="Phobius"/>
    </source>
</evidence>
<dbReference type="InterPro" id="IPR036259">
    <property type="entry name" value="MFS_trans_sf"/>
</dbReference>
<protein>
    <submittedName>
        <fullName evidence="7">MFS transporter</fullName>
    </submittedName>
</protein>
<evidence type="ECO:0000256" key="4">
    <source>
        <dbReference type="ARBA" id="ARBA00023136"/>
    </source>
</evidence>
<dbReference type="PROSITE" id="PS50850">
    <property type="entry name" value="MFS"/>
    <property type="match status" value="1"/>
</dbReference>
<feature type="transmembrane region" description="Helical" evidence="5">
    <location>
        <begin position="95"/>
        <end position="113"/>
    </location>
</feature>
<feature type="transmembrane region" description="Helical" evidence="5">
    <location>
        <begin position="277"/>
        <end position="308"/>
    </location>
</feature>
<dbReference type="RefSeq" id="WP_195131308.1">
    <property type="nucleotide sequence ID" value="NZ_JADLQX010000016.1"/>
</dbReference>
<reference evidence="7 8" key="1">
    <citation type="submission" date="2020-10" db="EMBL/GenBank/DDBJ databases">
        <title>Identification of Nocardia species via Next-generation sequencing and recognition of intraspecies genetic diversity.</title>
        <authorList>
            <person name="Li P."/>
            <person name="Li P."/>
            <person name="Lu B."/>
        </authorList>
    </citation>
    <scope>NUCLEOTIDE SEQUENCE [LARGE SCALE GENOMIC DNA]</scope>
    <source>
        <strain evidence="7 8">BJ06-0157</strain>
    </source>
</reference>
<dbReference type="CDD" id="cd17321">
    <property type="entry name" value="MFS_MMR_MDR_like"/>
    <property type="match status" value="1"/>
</dbReference>
<evidence type="ECO:0000259" key="6">
    <source>
        <dbReference type="PROSITE" id="PS50850"/>
    </source>
</evidence>
<feature type="transmembrane region" description="Helical" evidence="5">
    <location>
        <begin position="450"/>
        <end position="471"/>
    </location>
</feature>
<feature type="transmembrane region" description="Helical" evidence="5">
    <location>
        <begin position="219"/>
        <end position="238"/>
    </location>
</feature>
<dbReference type="PRINTS" id="PR01036">
    <property type="entry name" value="TCRTETB"/>
</dbReference>
<feature type="transmembrane region" description="Helical" evidence="5">
    <location>
        <begin position="119"/>
        <end position="140"/>
    </location>
</feature>
<feature type="transmembrane region" description="Helical" evidence="5">
    <location>
        <begin position="187"/>
        <end position="207"/>
    </location>
</feature>
<name>A0ABS0CTV3_9NOCA</name>
<dbReference type="EMBL" id="JADLQX010000016">
    <property type="protein sequence ID" value="MBF6300053.1"/>
    <property type="molecule type" value="Genomic_DNA"/>
</dbReference>
<dbReference type="Proteomes" id="UP000702209">
    <property type="component" value="Unassembled WGS sequence"/>
</dbReference>
<keyword evidence="8" id="KW-1185">Reference proteome</keyword>
<keyword evidence="3 5" id="KW-1133">Transmembrane helix</keyword>
<feature type="transmembrane region" description="Helical" evidence="5">
    <location>
        <begin position="62"/>
        <end position="83"/>
    </location>
</feature>
<dbReference type="PANTHER" id="PTHR42718:SF39">
    <property type="entry name" value="ACTINORHODIN TRANSPORTER-RELATED"/>
    <property type="match status" value="1"/>
</dbReference>
<evidence type="ECO:0000256" key="2">
    <source>
        <dbReference type="ARBA" id="ARBA00022692"/>
    </source>
</evidence>
<dbReference type="Gene3D" id="1.20.1250.20">
    <property type="entry name" value="MFS general substrate transporter like domains"/>
    <property type="match status" value="1"/>
</dbReference>
<feature type="transmembrane region" description="Helical" evidence="5">
    <location>
        <begin position="26"/>
        <end position="50"/>
    </location>
</feature>
<dbReference type="InterPro" id="IPR020846">
    <property type="entry name" value="MFS_dom"/>
</dbReference>
<feature type="domain" description="Major facilitator superfamily (MFS) profile" evidence="6">
    <location>
        <begin position="28"/>
        <end position="477"/>
    </location>
</feature>
<gene>
    <name evidence="7" type="ORF">IU459_21275</name>
</gene>
<dbReference type="Gene3D" id="1.20.1720.10">
    <property type="entry name" value="Multidrug resistance protein D"/>
    <property type="match status" value="1"/>
</dbReference>
<feature type="transmembrane region" description="Helical" evidence="5">
    <location>
        <begin position="378"/>
        <end position="397"/>
    </location>
</feature>
<keyword evidence="2 5" id="KW-0812">Transmembrane</keyword>
<evidence type="ECO:0000313" key="7">
    <source>
        <dbReference type="EMBL" id="MBF6300053.1"/>
    </source>
</evidence>
<evidence type="ECO:0000313" key="8">
    <source>
        <dbReference type="Proteomes" id="UP000702209"/>
    </source>
</evidence>
<feature type="transmembrane region" description="Helical" evidence="5">
    <location>
        <begin position="418"/>
        <end position="444"/>
    </location>
</feature>
<accession>A0ABS0CTV3</accession>
<comment type="subcellular location">
    <subcellularLocation>
        <location evidence="1">Cell membrane</location>
        <topology evidence="1">Multi-pass membrane protein</topology>
    </subcellularLocation>
</comment>
<comment type="caution">
    <text evidence="7">The sequence shown here is derived from an EMBL/GenBank/DDBJ whole genome shotgun (WGS) entry which is preliminary data.</text>
</comment>
<evidence type="ECO:0000256" key="3">
    <source>
        <dbReference type="ARBA" id="ARBA00022989"/>
    </source>
</evidence>
<dbReference type="PANTHER" id="PTHR42718">
    <property type="entry name" value="MAJOR FACILITATOR SUPERFAMILY MULTIDRUG TRANSPORTER MFSC"/>
    <property type="match status" value="1"/>
</dbReference>
<feature type="transmembrane region" description="Helical" evidence="5">
    <location>
        <begin position="152"/>
        <end position="175"/>
    </location>
</feature>
<feature type="transmembrane region" description="Helical" evidence="5">
    <location>
        <begin position="354"/>
        <end position="372"/>
    </location>
</feature>
<dbReference type="InterPro" id="IPR011701">
    <property type="entry name" value="MFS"/>
</dbReference>
<evidence type="ECO:0000256" key="1">
    <source>
        <dbReference type="ARBA" id="ARBA00004651"/>
    </source>
</evidence>
<feature type="transmembrane region" description="Helical" evidence="5">
    <location>
        <begin position="320"/>
        <end position="342"/>
    </location>
</feature>
<dbReference type="Pfam" id="PF07690">
    <property type="entry name" value="MFS_1"/>
    <property type="match status" value="1"/>
</dbReference>
<feature type="transmembrane region" description="Helical" evidence="5">
    <location>
        <begin position="244"/>
        <end position="265"/>
    </location>
</feature>
<keyword evidence="4 5" id="KW-0472">Membrane</keyword>
<proteinExistence type="predicted"/>
<organism evidence="7 8">
    <name type="scientific">Nocardia amamiensis</name>
    <dbReference type="NCBI Taxonomy" id="404578"/>
    <lineage>
        <taxon>Bacteria</taxon>
        <taxon>Bacillati</taxon>
        <taxon>Actinomycetota</taxon>
        <taxon>Actinomycetes</taxon>
        <taxon>Mycobacteriales</taxon>
        <taxon>Nocardiaceae</taxon>
        <taxon>Nocardia</taxon>
    </lineage>
</organism>
<sequence length="477" mass="48932">MTQTIPPGAAAPAAVPAAALGARRPLAVLTVILTGQFMAVLDASIVNVAIPSIRGSLHTSGSALQLIVAGYVIAYAVLLVTGARLGDRFTQRRTFIAGLAAFTLASLACGLAWNESSLIVFRFAQGVGAAAMVPQIMTLIQRTFTGDARARALSVYSAIISGGMVAGQVLGGLIVNADLFGSSWRGVFLVNVPIGVVLLVVAPRVLPSATQRIERELDLPGLAMLTVSVLLLVLPLVLGRELDWPLWSWISLGASVVGLILFVTIERLVAARGGEPLFARPVLAAPGLVLTAVTLFVIMATFGGWMFVMAIHLQSTLGYSALHAGLLFVPLGVTFAVASLNWERIPNRFHTSMIPLGLVLGAASMVALGALLRDGADVGVIALVLLGLCGVGNGLAFSPLMTRTLAKVPMTLAADASGILVTTVQLGIVVGIATFGSLFLGLAGSAVSSAAHALGVTAVAEGVTVLLAAAFSARAAR</sequence>
<dbReference type="SUPFAM" id="SSF103473">
    <property type="entry name" value="MFS general substrate transporter"/>
    <property type="match status" value="1"/>
</dbReference>